<dbReference type="PANTHER" id="PTHR46972">
    <property type="entry name" value="MONOOXYGENASE ASQM-RELATED"/>
    <property type="match status" value="1"/>
</dbReference>
<keyword evidence="2" id="KW-0274">FAD</keyword>
<proteinExistence type="predicted"/>
<dbReference type="OrthoDB" id="655030at2759"/>
<dbReference type="PANTHER" id="PTHR46972:SF1">
    <property type="entry name" value="FAD DEPENDENT OXIDOREDUCTASE DOMAIN-CONTAINING PROTEIN"/>
    <property type="match status" value="1"/>
</dbReference>
<evidence type="ECO:0000256" key="5">
    <source>
        <dbReference type="SAM" id="Phobius"/>
    </source>
</evidence>
<name>A0A8H4LYR3_9HYPO</name>
<sequence length="505" mass="53697">MDACHAEPPRHFLQGKTIFVAGGGIAGLALVAGLRKLWDPELAPPTVVIFERDSCDPLRRRVAEYFTLSLTGHSEAGGLVALQKLGLVDSVLGRAVAGRDDDEASGAFKIWGADWGERMRIRRTPLHGLPTANIRISRGDLRQVLLDAAMPQGDDAWQESHVRWESQCLDFEGLDDGRLRVRIRRRTSLPAVREGVTHHDDDDEGQECMSEQRVCDVLVAADGANSKLRAFVRPWDTLEYAGAVLRGALSVFPAGGVPTPPGRDWGFVVSDSGVSCFVSPVNSRTVFWALGNLEHDPVLELRSGSNRDQAKQEADPAAVLARSEELGAVFGSHFAALAAQTELKTLFCTNARDKRAFAHDELLAGGSPVVFIGDGNHALSPFAGFGANLALADGWDLAEQLCRRAGDGDGSLAGAVAAYDAVSGPRAEKVLAASRRTVRAAHGMGWWAWFYWVVLVVGRCVAWAVGLIRHVASMVVCGWSGGGGDEAGAGLGLGAPAGAGSGRGT</sequence>
<gene>
    <name evidence="6" type="ORF">G6O67_004126</name>
</gene>
<evidence type="ECO:0000313" key="7">
    <source>
        <dbReference type="Proteomes" id="UP000557566"/>
    </source>
</evidence>
<evidence type="ECO:0000256" key="3">
    <source>
        <dbReference type="ARBA" id="ARBA00023002"/>
    </source>
</evidence>
<reference evidence="6 7" key="1">
    <citation type="journal article" date="2020" name="Genome Biol. Evol.">
        <title>A new high-quality draft genome assembly of the Chinese cordyceps Ophiocordyceps sinensis.</title>
        <authorList>
            <person name="Shu R."/>
            <person name="Zhang J."/>
            <person name="Meng Q."/>
            <person name="Zhang H."/>
            <person name="Zhou G."/>
            <person name="Li M."/>
            <person name="Wu P."/>
            <person name="Zhao Y."/>
            <person name="Chen C."/>
            <person name="Qin Q."/>
        </authorList>
    </citation>
    <scope>NUCLEOTIDE SEQUENCE [LARGE SCALE GENOMIC DNA]</scope>
    <source>
        <strain evidence="6 7">IOZ07</strain>
    </source>
</reference>
<keyword evidence="5" id="KW-0472">Membrane</keyword>
<dbReference type="EMBL" id="JAAVMX010000005">
    <property type="protein sequence ID" value="KAF4507650.1"/>
    <property type="molecule type" value="Genomic_DNA"/>
</dbReference>
<dbReference type="AlphaFoldDB" id="A0A8H4LYR3"/>
<keyword evidence="3" id="KW-0560">Oxidoreductase</keyword>
<dbReference type="PRINTS" id="PR00420">
    <property type="entry name" value="RNGMNOXGNASE"/>
</dbReference>
<dbReference type="InterPro" id="IPR036188">
    <property type="entry name" value="FAD/NAD-bd_sf"/>
</dbReference>
<dbReference type="GO" id="GO:0004497">
    <property type="term" value="F:monooxygenase activity"/>
    <property type="evidence" value="ECO:0007669"/>
    <property type="project" value="UniProtKB-KW"/>
</dbReference>
<evidence type="ECO:0000256" key="4">
    <source>
        <dbReference type="ARBA" id="ARBA00023033"/>
    </source>
</evidence>
<evidence type="ECO:0000256" key="2">
    <source>
        <dbReference type="ARBA" id="ARBA00022827"/>
    </source>
</evidence>
<accession>A0A8H4LYR3</accession>
<dbReference type="SUPFAM" id="SSF51905">
    <property type="entry name" value="FAD/NAD(P)-binding domain"/>
    <property type="match status" value="1"/>
</dbReference>
<keyword evidence="7" id="KW-1185">Reference proteome</keyword>
<comment type="caution">
    <text evidence="6">The sequence shown here is derived from an EMBL/GenBank/DDBJ whole genome shotgun (WGS) entry which is preliminary data.</text>
</comment>
<evidence type="ECO:0008006" key="8">
    <source>
        <dbReference type="Google" id="ProtNLM"/>
    </source>
</evidence>
<evidence type="ECO:0000256" key="1">
    <source>
        <dbReference type="ARBA" id="ARBA00022630"/>
    </source>
</evidence>
<keyword evidence="1" id="KW-0285">Flavoprotein</keyword>
<feature type="transmembrane region" description="Helical" evidence="5">
    <location>
        <begin position="446"/>
        <end position="465"/>
    </location>
</feature>
<dbReference type="Gene3D" id="3.50.50.60">
    <property type="entry name" value="FAD/NAD(P)-binding domain"/>
    <property type="match status" value="1"/>
</dbReference>
<keyword evidence="5" id="KW-1133">Transmembrane helix</keyword>
<dbReference type="Proteomes" id="UP000557566">
    <property type="component" value="Unassembled WGS sequence"/>
</dbReference>
<organism evidence="6 7">
    <name type="scientific">Ophiocordyceps sinensis</name>
    <dbReference type="NCBI Taxonomy" id="72228"/>
    <lineage>
        <taxon>Eukaryota</taxon>
        <taxon>Fungi</taxon>
        <taxon>Dikarya</taxon>
        <taxon>Ascomycota</taxon>
        <taxon>Pezizomycotina</taxon>
        <taxon>Sordariomycetes</taxon>
        <taxon>Hypocreomycetidae</taxon>
        <taxon>Hypocreales</taxon>
        <taxon>Ophiocordycipitaceae</taxon>
        <taxon>Ophiocordyceps</taxon>
    </lineage>
</organism>
<evidence type="ECO:0000313" key="6">
    <source>
        <dbReference type="EMBL" id="KAF4507650.1"/>
    </source>
</evidence>
<keyword evidence="5" id="KW-0812">Transmembrane</keyword>
<keyword evidence="4" id="KW-0503">Monooxygenase</keyword>
<protein>
    <recommendedName>
        <fullName evidence="8">FAD-binding domain-containing protein</fullName>
    </recommendedName>
</protein>